<feature type="compositionally biased region" description="Low complexity" evidence="1">
    <location>
        <begin position="12"/>
        <end position="25"/>
    </location>
</feature>
<dbReference type="AlphaFoldDB" id="A0A0A8XP28"/>
<reference evidence="2" key="2">
    <citation type="journal article" date="2015" name="Data Brief">
        <title>Shoot transcriptome of the giant reed, Arundo donax.</title>
        <authorList>
            <person name="Barrero R.A."/>
            <person name="Guerrero F.D."/>
            <person name="Moolhuijzen P."/>
            <person name="Goolsby J.A."/>
            <person name="Tidwell J."/>
            <person name="Bellgard S.E."/>
            <person name="Bellgard M.I."/>
        </authorList>
    </citation>
    <scope>NUCLEOTIDE SEQUENCE</scope>
    <source>
        <tissue evidence="2">Shoot tissue taken approximately 20 cm above the soil surface</tissue>
    </source>
</reference>
<feature type="compositionally biased region" description="Low complexity" evidence="1">
    <location>
        <begin position="47"/>
        <end position="64"/>
    </location>
</feature>
<feature type="compositionally biased region" description="Pro residues" evidence="1">
    <location>
        <begin position="26"/>
        <end position="46"/>
    </location>
</feature>
<sequence>MTPPRSATTTCAASPALEPAPSLPCRRPPLSPPTPPRPSSAPPPPAASKRGGAPPPRAGTTGTSWTTGPISRRHLFLVAVCPLPSFASAGSGETSGLALG</sequence>
<name>A0A0A8XP28_ARUDO</name>
<proteinExistence type="predicted"/>
<protein>
    <submittedName>
        <fullName evidence="2">Uncharacterized protein</fullName>
    </submittedName>
</protein>
<reference evidence="2" key="1">
    <citation type="submission" date="2014-09" db="EMBL/GenBank/DDBJ databases">
        <authorList>
            <person name="Magalhaes I.L.F."/>
            <person name="Oliveira U."/>
            <person name="Santos F.R."/>
            <person name="Vidigal T.H.D.A."/>
            <person name="Brescovit A.D."/>
            <person name="Santos A.J."/>
        </authorList>
    </citation>
    <scope>NUCLEOTIDE SEQUENCE</scope>
    <source>
        <tissue evidence="2">Shoot tissue taken approximately 20 cm above the soil surface</tissue>
    </source>
</reference>
<evidence type="ECO:0000313" key="2">
    <source>
        <dbReference type="EMBL" id="JAD14313.1"/>
    </source>
</evidence>
<accession>A0A0A8XP28</accession>
<feature type="compositionally biased region" description="Polar residues" evidence="1">
    <location>
        <begin position="1"/>
        <end position="11"/>
    </location>
</feature>
<organism evidence="2">
    <name type="scientific">Arundo donax</name>
    <name type="common">Giant reed</name>
    <name type="synonym">Donax arundinaceus</name>
    <dbReference type="NCBI Taxonomy" id="35708"/>
    <lineage>
        <taxon>Eukaryota</taxon>
        <taxon>Viridiplantae</taxon>
        <taxon>Streptophyta</taxon>
        <taxon>Embryophyta</taxon>
        <taxon>Tracheophyta</taxon>
        <taxon>Spermatophyta</taxon>
        <taxon>Magnoliopsida</taxon>
        <taxon>Liliopsida</taxon>
        <taxon>Poales</taxon>
        <taxon>Poaceae</taxon>
        <taxon>PACMAD clade</taxon>
        <taxon>Arundinoideae</taxon>
        <taxon>Arundineae</taxon>
        <taxon>Arundo</taxon>
    </lineage>
</organism>
<dbReference type="EMBL" id="GBRH01283582">
    <property type="protein sequence ID" value="JAD14313.1"/>
    <property type="molecule type" value="Transcribed_RNA"/>
</dbReference>
<evidence type="ECO:0000256" key="1">
    <source>
        <dbReference type="SAM" id="MobiDB-lite"/>
    </source>
</evidence>
<feature type="region of interest" description="Disordered" evidence="1">
    <location>
        <begin position="1"/>
        <end position="69"/>
    </location>
</feature>